<evidence type="ECO:0000256" key="6">
    <source>
        <dbReference type="ARBA" id="ARBA00036735"/>
    </source>
</evidence>
<accession>A0A7S2RQZ3</accession>
<evidence type="ECO:0000256" key="9">
    <source>
        <dbReference type="ARBA" id="ARBA00039086"/>
    </source>
</evidence>
<comment type="subcellular location">
    <subcellularLocation>
        <location evidence="1">Secreted</location>
    </subcellularLocation>
</comment>
<dbReference type="PANTHER" id="PTHR11954">
    <property type="entry name" value="D-DOPACHROME DECARBOXYLASE"/>
    <property type="match status" value="1"/>
</dbReference>
<evidence type="ECO:0000313" key="13">
    <source>
        <dbReference type="EMBL" id="CAD9678189.1"/>
    </source>
</evidence>
<evidence type="ECO:0000256" key="1">
    <source>
        <dbReference type="ARBA" id="ARBA00004613"/>
    </source>
</evidence>
<evidence type="ECO:0000256" key="12">
    <source>
        <dbReference type="ARBA" id="ARBA00042730"/>
    </source>
</evidence>
<organism evidence="13">
    <name type="scientific">Mucochytrium quahogii</name>
    <dbReference type="NCBI Taxonomy" id="96639"/>
    <lineage>
        <taxon>Eukaryota</taxon>
        <taxon>Sar</taxon>
        <taxon>Stramenopiles</taxon>
        <taxon>Bigyra</taxon>
        <taxon>Labyrinthulomycetes</taxon>
        <taxon>Thraustochytrida</taxon>
        <taxon>Thraustochytriidae</taxon>
        <taxon>Mucochytrium</taxon>
    </lineage>
</organism>
<evidence type="ECO:0000256" key="10">
    <source>
        <dbReference type="ARBA" id="ARBA00041631"/>
    </source>
</evidence>
<evidence type="ECO:0000256" key="8">
    <source>
        <dbReference type="ARBA" id="ARBA00038932"/>
    </source>
</evidence>
<sequence>MPFVNVTVNVSVDAAQLGIAVSKAVSQGTGKDIKVVMANVNISHGLVFQGTSESCAMVEVHAIGGKLNQVAGLIADELVKVNIPKNRVFMNFKDYERECWAVDGSALN</sequence>
<keyword evidence="4" id="KW-0964">Secreted</keyword>
<evidence type="ECO:0000256" key="3">
    <source>
        <dbReference type="ARBA" id="ARBA00022514"/>
    </source>
</evidence>
<dbReference type="EMBL" id="HBHK01009748">
    <property type="protein sequence ID" value="CAD9678189.1"/>
    <property type="molecule type" value="Transcribed_RNA"/>
</dbReference>
<reference evidence="13" key="1">
    <citation type="submission" date="2021-01" db="EMBL/GenBank/DDBJ databases">
        <authorList>
            <person name="Corre E."/>
            <person name="Pelletier E."/>
            <person name="Niang G."/>
            <person name="Scheremetjew M."/>
            <person name="Finn R."/>
            <person name="Kale V."/>
            <person name="Holt S."/>
            <person name="Cochrane G."/>
            <person name="Meng A."/>
            <person name="Brown T."/>
            <person name="Cohen L."/>
        </authorList>
    </citation>
    <scope>NUCLEOTIDE SEQUENCE</scope>
    <source>
        <strain evidence="13">NY070348D</strain>
    </source>
</reference>
<protein>
    <recommendedName>
        <fullName evidence="12">L-dopachrome isomerase</fullName>
        <ecNumber evidence="9">5.3.2.1</ecNumber>
        <ecNumber evidence="8">5.3.3.12</ecNumber>
    </recommendedName>
    <alternativeName>
        <fullName evidence="10">L-dopachrome tautomerase</fullName>
    </alternativeName>
    <alternativeName>
        <fullName evidence="11">Phenylpyruvate tautomerase</fullName>
    </alternativeName>
</protein>
<comment type="catalytic activity">
    <reaction evidence="7">
        <text>L-dopachrome = 5,6-dihydroxyindole-2-carboxylate</text>
        <dbReference type="Rhea" id="RHEA:13041"/>
        <dbReference type="ChEBI" id="CHEBI:16875"/>
        <dbReference type="ChEBI" id="CHEBI:57509"/>
        <dbReference type="EC" id="5.3.3.12"/>
    </reaction>
</comment>
<dbReference type="SUPFAM" id="SSF55331">
    <property type="entry name" value="Tautomerase/MIF"/>
    <property type="match status" value="1"/>
</dbReference>
<dbReference type="PANTHER" id="PTHR11954:SF6">
    <property type="entry name" value="MACROPHAGE MIGRATION INHIBITORY FACTOR"/>
    <property type="match status" value="1"/>
</dbReference>
<name>A0A7S2RQZ3_9STRA</name>
<dbReference type="InterPro" id="IPR001398">
    <property type="entry name" value="Macrophage_inhib_fac"/>
</dbReference>
<comment type="similarity">
    <text evidence="2">Belongs to the MIF family.</text>
</comment>
<dbReference type="Gene3D" id="3.30.429.10">
    <property type="entry name" value="Macrophage Migration Inhibitory Factor"/>
    <property type="match status" value="1"/>
</dbReference>
<dbReference type="GO" id="GO:0004167">
    <property type="term" value="F:dopachrome isomerase activity"/>
    <property type="evidence" value="ECO:0007669"/>
    <property type="project" value="UniProtKB-EC"/>
</dbReference>
<evidence type="ECO:0000256" key="5">
    <source>
        <dbReference type="ARBA" id="ARBA00023235"/>
    </source>
</evidence>
<comment type="catalytic activity">
    <reaction evidence="6">
        <text>3-phenylpyruvate = enol-phenylpyruvate</text>
        <dbReference type="Rhea" id="RHEA:17097"/>
        <dbReference type="ChEBI" id="CHEBI:16815"/>
        <dbReference type="ChEBI" id="CHEBI:18005"/>
        <dbReference type="EC" id="5.3.2.1"/>
    </reaction>
</comment>
<evidence type="ECO:0000256" key="2">
    <source>
        <dbReference type="ARBA" id="ARBA00005851"/>
    </source>
</evidence>
<proteinExistence type="inferred from homology"/>
<keyword evidence="3" id="KW-0202">Cytokine</keyword>
<evidence type="ECO:0000256" key="4">
    <source>
        <dbReference type="ARBA" id="ARBA00022525"/>
    </source>
</evidence>
<dbReference type="GO" id="GO:0005615">
    <property type="term" value="C:extracellular space"/>
    <property type="evidence" value="ECO:0007669"/>
    <property type="project" value="UniProtKB-KW"/>
</dbReference>
<dbReference type="GO" id="GO:0005125">
    <property type="term" value="F:cytokine activity"/>
    <property type="evidence" value="ECO:0007669"/>
    <property type="project" value="UniProtKB-KW"/>
</dbReference>
<dbReference type="EC" id="5.3.2.1" evidence="9"/>
<dbReference type="InterPro" id="IPR014347">
    <property type="entry name" value="Tautomerase/MIF_sf"/>
</dbReference>
<gene>
    <name evidence="13" type="ORF">QSP1433_LOCUS6078</name>
</gene>
<evidence type="ECO:0000256" key="11">
    <source>
        <dbReference type="ARBA" id="ARBA00041912"/>
    </source>
</evidence>
<keyword evidence="5" id="KW-0413">Isomerase</keyword>
<evidence type="ECO:0000256" key="7">
    <source>
        <dbReference type="ARBA" id="ARBA00036823"/>
    </source>
</evidence>
<dbReference type="Pfam" id="PF01187">
    <property type="entry name" value="MIF"/>
    <property type="match status" value="1"/>
</dbReference>
<dbReference type="GO" id="GO:0050178">
    <property type="term" value="F:phenylpyruvate tautomerase activity"/>
    <property type="evidence" value="ECO:0007669"/>
    <property type="project" value="UniProtKB-EC"/>
</dbReference>
<dbReference type="AlphaFoldDB" id="A0A7S2RQZ3"/>
<dbReference type="EC" id="5.3.3.12" evidence="8"/>